<dbReference type="AlphaFoldDB" id="F3C2J0"/>
<evidence type="ECO:0000313" key="1">
    <source>
        <dbReference type="EMBL" id="EGH09787.1"/>
    </source>
</evidence>
<dbReference type="Proteomes" id="UP000005466">
    <property type="component" value="Unassembled WGS sequence"/>
</dbReference>
<gene>
    <name evidence="1" type="ORF">Pgy4_08758</name>
</gene>
<accession>F3C2J0</accession>
<feature type="non-terminal residue" evidence="1">
    <location>
        <position position="1"/>
    </location>
</feature>
<dbReference type="HOGENOM" id="CLU_3378892_0_0_6"/>
<comment type="caution">
    <text evidence="1">The sequence shown here is derived from an EMBL/GenBank/DDBJ whole genome shotgun (WGS) entry which is preliminary data.</text>
</comment>
<protein>
    <submittedName>
        <fullName evidence="1">Soluble lytic murein transglycosylase</fullName>
    </submittedName>
</protein>
<sequence length="33" mass="3986">YVQNVLSYSVIYGQKLNSPQPLVDWHERFFDDQ</sequence>
<proteinExistence type="predicted"/>
<evidence type="ECO:0000313" key="2">
    <source>
        <dbReference type="Proteomes" id="UP000005466"/>
    </source>
</evidence>
<reference evidence="1 2" key="1">
    <citation type="journal article" date="2011" name="PLoS Pathog.">
        <title>Dynamic evolution of pathogenicity revealed by sequencing and comparative genomics of 19 Pseudomonas syringae isolates.</title>
        <authorList>
            <person name="Baltrus D.A."/>
            <person name="Nishimura M.T."/>
            <person name="Romanchuk A."/>
            <person name="Chang J.H."/>
            <person name="Mukhtar M.S."/>
            <person name="Cherkis K."/>
            <person name="Roach J."/>
            <person name="Grant S.R."/>
            <person name="Jones C.D."/>
            <person name="Dangl J.L."/>
        </authorList>
    </citation>
    <scope>NUCLEOTIDE SEQUENCE [LARGE SCALE GENOMIC DNA]</scope>
    <source>
        <strain evidence="2">race 4</strain>
    </source>
</reference>
<organism evidence="1 2">
    <name type="scientific">Pseudomonas savastanoi pv. glycinea str. race 4</name>
    <dbReference type="NCBI Taxonomy" id="875330"/>
    <lineage>
        <taxon>Bacteria</taxon>
        <taxon>Pseudomonadati</taxon>
        <taxon>Pseudomonadota</taxon>
        <taxon>Gammaproteobacteria</taxon>
        <taxon>Pseudomonadales</taxon>
        <taxon>Pseudomonadaceae</taxon>
        <taxon>Pseudomonas</taxon>
    </lineage>
</organism>
<dbReference type="EMBL" id="ADWY01000361">
    <property type="protein sequence ID" value="EGH09787.1"/>
    <property type="molecule type" value="Genomic_DNA"/>
</dbReference>
<name>F3C2J0_PSESG</name>